<evidence type="ECO:0000256" key="4">
    <source>
        <dbReference type="ARBA" id="ARBA00022847"/>
    </source>
</evidence>
<feature type="transmembrane region" description="Helical" evidence="8">
    <location>
        <begin position="175"/>
        <end position="196"/>
    </location>
</feature>
<keyword evidence="9" id="KW-1185">Reference proteome</keyword>
<evidence type="ECO:0000256" key="1">
    <source>
        <dbReference type="ARBA" id="ARBA00004141"/>
    </source>
</evidence>
<dbReference type="KEGG" id="aten:116295729"/>
<dbReference type="Pfam" id="PF07690">
    <property type="entry name" value="MFS_1"/>
    <property type="match status" value="2"/>
</dbReference>
<feature type="transmembrane region" description="Helical" evidence="8">
    <location>
        <begin position="141"/>
        <end position="163"/>
    </location>
</feature>
<feature type="transmembrane region" description="Helical" evidence="8">
    <location>
        <begin position="337"/>
        <end position="355"/>
    </location>
</feature>
<dbReference type="InParanoid" id="A0A6P8HVU5"/>
<feature type="transmembrane region" description="Helical" evidence="8">
    <location>
        <begin position="312"/>
        <end position="331"/>
    </location>
</feature>
<gene>
    <name evidence="10" type="primary">LOC116295729</name>
</gene>
<evidence type="ECO:0000313" key="9">
    <source>
        <dbReference type="Proteomes" id="UP000515163"/>
    </source>
</evidence>
<keyword evidence="5 8" id="KW-1133">Transmembrane helix</keyword>
<dbReference type="GO" id="GO:0015293">
    <property type="term" value="F:symporter activity"/>
    <property type="evidence" value="ECO:0007669"/>
    <property type="project" value="UniProtKB-KW"/>
</dbReference>
<evidence type="ECO:0000256" key="7">
    <source>
        <dbReference type="SAM" id="MobiDB-lite"/>
    </source>
</evidence>
<dbReference type="GO" id="GO:0016020">
    <property type="term" value="C:membrane"/>
    <property type="evidence" value="ECO:0007669"/>
    <property type="project" value="UniProtKB-SubCell"/>
</dbReference>
<dbReference type="GO" id="GO:0006820">
    <property type="term" value="P:monoatomic anion transport"/>
    <property type="evidence" value="ECO:0007669"/>
    <property type="project" value="TreeGrafter"/>
</dbReference>
<feature type="transmembrane region" description="Helical" evidence="8">
    <location>
        <begin position="404"/>
        <end position="424"/>
    </location>
</feature>
<dbReference type="GeneID" id="116295729"/>
<keyword evidence="3 8" id="KW-0812">Transmembrane</keyword>
<reference evidence="10" key="1">
    <citation type="submission" date="2025-08" db="UniProtKB">
        <authorList>
            <consortium name="RefSeq"/>
        </authorList>
    </citation>
    <scope>IDENTIFICATION</scope>
    <source>
        <tissue evidence="10">Tentacle</tissue>
    </source>
</reference>
<keyword evidence="6 8" id="KW-0472">Membrane</keyword>
<keyword evidence="4" id="KW-0769">Symport</keyword>
<dbReference type="Gene3D" id="1.20.1250.20">
    <property type="entry name" value="MFS general substrate transporter like domains"/>
    <property type="match status" value="2"/>
</dbReference>
<dbReference type="FunFam" id="1.20.1250.20:FF:000423">
    <property type="entry name" value="Putative inorganic phosphate cotransporter-like Protein"/>
    <property type="match status" value="1"/>
</dbReference>
<evidence type="ECO:0000256" key="2">
    <source>
        <dbReference type="ARBA" id="ARBA00022448"/>
    </source>
</evidence>
<feature type="transmembrane region" description="Helical" evidence="8">
    <location>
        <begin position="94"/>
        <end position="111"/>
    </location>
</feature>
<feature type="transmembrane region" description="Helical" evidence="8">
    <location>
        <begin position="238"/>
        <end position="264"/>
    </location>
</feature>
<feature type="transmembrane region" description="Helical" evidence="8">
    <location>
        <begin position="367"/>
        <end position="392"/>
    </location>
</feature>
<dbReference type="InterPro" id="IPR036259">
    <property type="entry name" value="MFS_trans_sf"/>
</dbReference>
<feature type="transmembrane region" description="Helical" evidence="8">
    <location>
        <begin position="12"/>
        <end position="31"/>
    </location>
</feature>
<protein>
    <submittedName>
        <fullName evidence="10">Vesicular glutamate transporter 3-like</fullName>
    </submittedName>
</protein>
<feature type="transmembrane region" description="Helical" evidence="8">
    <location>
        <begin position="66"/>
        <end position="87"/>
    </location>
</feature>
<evidence type="ECO:0000256" key="3">
    <source>
        <dbReference type="ARBA" id="ARBA00022692"/>
    </source>
</evidence>
<dbReference type="PANTHER" id="PTHR11662:SF399">
    <property type="entry name" value="FI19708P1-RELATED"/>
    <property type="match status" value="1"/>
</dbReference>
<dbReference type="InterPro" id="IPR050382">
    <property type="entry name" value="MFS_Na/Anion_cotransporter"/>
</dbReference>
<feature type="compositionally biased region" description="Basic and acidic residues" evidence="7">
    <location>
        <begin position="453"/>
        <end position="464"/>
    </location>
</feature>
<dbReference type="RefSeq" id="XP_031559496.1">
    <property type="nucleotide sequence ID" value="XM_031703636.1"/>
</dbReference>
<organism evidence="9 10">
    <name type="scientific">Actinia tenebrosa</name>
    <name type="common">Australian red waratah sea anemone</name>
    <dbReference type="NCBI Taxonomy" id="6105"/>
    <lineage>
        <taxon>Eukaryota</taxon>
        <taxon>Metazoa</taxon>
        <taxon>Cnidaria</taxon>
        <taxon>Anthozoa</taxon>
        <taxon>Hexacorallia</taxon>
        <taxon>Actiniaria</taxon>
        <taxon>Actiniidae</taxon>
        <taxon>Actinia</taxon>
    </lineage>
</organism>
<evidence type="ECO:0000256" key="8">
    <source>
        <dbReference type="SAM" id="Phobius"/>
    </source>
</evidence>
<dbReference type="SUPFAM" id="SSF103473">
    <property type="entry name" value="MFS general substrate transporter"/>
    <property type="match status" value="1"/>
</dbReference>
<proteinExistence type="predicted"/>
<dbReference type="AlphaFoldDB" id="A0A6P8HVU5"/>
<sequence length="482" mass="53753">MEKESWIPKRYILSGLIFLGFFNMYALRVNLNVAIGAMAKNHTILLNGHEVEEEAEFKWSSRLQGVVLGSFYYGYIALQIVGGGLAIKLGATRLYGLSLFTASFLTLLTPMVTRCSVYLLVVIRIIEGLVLKWAPSSERATLLTISVAGCTIGSVATMPITGLLTMTGYDGGWPLVFYCFGLSGMLWYTLWLFLVYETPSEHPTISVKEKEYIEQTAVSGEESKGEIPWRKLLTSHRVWAITAAAFAADWGLYVLLICMPLYLLDIVHFDLQQMGFVAAVPFLFKSFSCPFGGFLSDFLLRRGFLSILGARRLFFTLGATTCIYLLLAGYTKDSTLIVFYIALAGFASGLTYAGFHVNMLDIAPRNASIIMGLCNTVGGTTGFITPMMVGFLTRGKTAQEWKTVFWITLMIYICCTSLFCIFITDKRQEWDKPSYEVIPELSLSIVELDHEDSLEKKNENEKIGDPGQEDSVENNGEKDKNE</sequence>
<keyword evidence="2" id="KW-0813">Transport</keyword>
<name>A0A6P8HVU5_ACTTE</name>
<accession>A0A6P8HVU5</accession>
<feature type="transmembrane region" description="Helical" evidence="8">
    <location>
        <begin position="276"/>
        <end position="300"/>
    </location>
</feature>
<comment type="subcellular location">
    <subcellularLocation>
        <location evidence="1">Membrane</location>
        <topology evidence="1">Multi-pass membrane protein</topology>
    </subcellularLocation>
</comment>
<feature type="region of interest" description="Disordered" evidence="7">
    <location>
        <begin position="453"/>
        <end position="482"/>
    </location>
</feature>
<evidence type="ECO:0000256" key="6">
    <source>
        <dbReference type="ARBA" id="ARBA00023136"/>
    </source>
</evidence>
<dbReference type="OrthoDB" id="2985014at2759"/>
<dbReference type="InterPro" id="IPR011701">
    <property type="entry name" value="MFS"/>
</dbReference>
<evidence type="ECO:0000256" key="5">
    <source>
        <dbReference type="ARBA" id="ARBA00022989"/>
    </source>
</evidence>
<dbReference type="Proteomes" id="UP000515163">
    <property type="component" value="Unplaced"/>
</dbReference>
<evidence type="ECO:0000313" key="10">
    <source>
        <dbReference type="RefSeq" id="XP_031559496.1"/>
    </source>
</evidence>
<dbReference type="PANTHER" id="PTHR11662">
    <property type="entry name" value="SOLUTE CARRIER FAMILY 17"/>
    <property type="match status" value="1"/>
</dbReference>
<dbReference type="FunFam" id="1.20.1250.20:FF:000003">
    <property type="entry name" value="Solute carrier family 17 member 3"/>
    <property type="match status" value="1"/>
</dbReference>